<protein>
    <recommendedName>
        <fullName evidence="4">LTD domain-containing protein</fullName>
    </recommendedName>
</protein>
<feature type="non-terminal residue" evidence="2">
    <location>
        <position position="262"/>
    </location>
</feature>
<dbReference type="EMBL" id="JBHPBY010000316">
    <property type="protein sequence ID" value="MFC1852462.1"/>
    <property type="molecule type" value="Genomic_DNA"/>
</dbReference>
<evidence type="ECO:0000256" key="1">
    <source>
        <dbReference type="SAM" id="MobiDB-lite"/>
    </source>
</evidence>
<sequence length="262" mass="27798">MILKTKRHHNGGQGTIILLLLTAVSIVLLGGTQAWAQVIINEVDCDTPGTDDHDFIELYDGGAGNTPLDGLVVVLYNGSNNLSYEAFDLDGYTTDANGYFLLGNALVTPTPDIIFADNLLQAGADAVALYSGDGADFPDDTPVTDVNLVDALVYDTNDADDPELLVLLNPGQPQVNEDGNGDKDNHSMQRCPNGSGGLRNTDTYDMQTPTPDAENCPAPIPDIVINEVDCDTPGTDDHDFIELYDGGAGNTPLDGLVVVLYN</sequence>
<feature type="region of interest" description="Disordered" evidence="1">
    <location>
        <begin position="170"/>
        <end position="218"/>
    </location>
</feature>
<proteinExistence type="predicted"/>
<gene>
    <name evidence="2" type="ORF">ACFL27_19875</name>
</gene>
<dbReference type="Proteomes" id="UP001594351">
    <property type="component" value="Unassembled WGS sequence"/>
</dbReference>
<feature type="compositionally biased region" description="Polar residues" evidence="1">
    <location>
        <begin position="188"/>
        <end position="210"/>
    </location>
</feature>
<evidence type="ECO:0000313" key="3">
    <source>
        <dbReference type="Proteomes" id="UP001594351"/>
    </source>
</evidence>
<dbReference type="PANTHER" id="PTHR37397">
    <property type="entry name" value="SI:CH211-183D21.1"/>
    <property type="match status" value="1"/>
</dbReference>
<organism evidence="2 3">
    <name type="scientific">candidate division CSSED10-310 bacterium</name>
    <dbReference type="NCBI Taxonomy" id="2855610"/>
    <lineage>
        <taxon>Bacteria</taxon>
        <taxon>Bacteria division CSSED10-310</taxon>
    </lineage>
</organism>
<evidence type="ECO:0008006" key="4">
    <source>
        <dbReference type="Google" id="ProtNLM"/>
    </source>
</evidence>
<accession>A0ABV6Z1Y5</accession>
<comment type="caution">
    <text evidence="2">The sequence shown here is derived from an EMBL/GenBank/DDBJ whole genome shotgun (WGS) entry which is preliminary data.</text>
</comment>
<dbReference type="PANTHER" id="PTHR37397:SF1">
    <property type="entry name" value="LTD DOMAIN-CONTAINING PROTEIN"/>
    <property type="match status" value="1"/>
</dbReference>
<reference evidence="2 3" key="1">
    <citation type="submission" date="2024-09" db="EMBL/GenBank/DDBJ databases">
        <title>Laminarin stimulates single cell rates of sulfate reduction while oxygen inhibits transcriptomic activity in coastal marine sediment.</title>
        <authorList>
            <person name="Lindsay M."/>
            <person name="Orcutt B."/>
            <person name="Emerson D."/>
            <person name="Stepanauskas R."/>
            <person name="D'Angelo T."/>
        </authorList>
    </citation>
    <scope>NUCLEOTIDE SEQUENCE [LARGE SCALE GENOMIC DNA]</scope>
    <source>
        <strain evidence="2">SAG AM-311-K15</strain>
    </source>
</reference>
<keyword evidence="3" id="KW-1185">Reference proteome</keyword>
<name>A0ABV6Z1Y5_UNCC1</name>
<evidence type="ECO:0000313" key="2">
    <source>
        <dbReference type="EMBL" id="MFC1852462.1"/>
    </source>
</evidence>